<reference evidence="2 3" key="1">
    <citation type="submission" date="2016-11" db="EMBL/GenBank/DDBJ databases">
        <authorList>
            <person name="Jaros S."/>
            <person name="Januszkiewicz K."/>
            <person name="Wedrychowicz H."/>
        </authorList>
    </citation>
    <scope>NUCLEOTIDE SEQUENCE [LARGE SCALE GENOMIC DNA]</scope>
    <source>
        <strain evidence="2 3">CGMCC 1.10190</strain>
    </source>
</reference>
<dbReference type="Proteomes" id="UP000184226">
    <property type="component" value="Unassembled WGS sequence"/>
</dbReference>
<dbReference type="Pfam" id="PF12802">
    <property type="entry name" value="MarR_2"/>
    <property type="match status" value="1"/>
</dbReference>
<dbReference type="PROSITE" id="PS50995">
    <property type="entry name" value="HTH_MARR_2"/>
    <property type="match status" value="1"/>
</dbReference>
<dbReference type="Gene3D" id="1.10.10.10">
    <property type="entry name" value="Winged helix-like DNA-binding domain superfamily/Winged helix DNA-binding domain"/>
    <property type="match status" value="1"/>
</dbReference>
<sequence length="151" mass="16561">MKQIKNATSSQELVREIESKCLLTRTRRMSRILTSIYDQALRPFGVNSPQFTLLVLISRIGPASRADIGRENHQERSTLTRNLQIMLAEGWIEEVPTLVQGRSRPVAVTAAGHALLQSAAPAWRSAQSQANEVLGKQGAAAILGIAQHLEP</sequence>
<keyword evidence="3" id="KW-1185">Reference proteome</keyword>
<keyword evidence="2" id="KW-0238">DNA-binding</keyword>
<dbReference type="InterPro" id="IPR036390">
    <property type="entry name" value="WH_DNA-bd_sf"/>
</dbReference>
<name>A0A1M5QKJ7_9BURK</name>
<dbReference type="AlphaFoldDB" id="A0A1M5QKJ7"/>
<dbReference type="SMART" id="SM00347">
    <property type="entry name" value="HTH_MARR"/>
    <property type="match status" value="1"/>
</dbReference>
<dbReference type="SUPFAM" id="SSF46785">
    <property type="entry name" value="Winged helix' DNA-binding domain"/>
    <property type="match status" value="1"/>
</dbReference>
<dbReference type="InterPro" id="IPR036388">
    <property type="entry name" value="WH-like_DNA-bd_sf"/>
</dbReference>
<dbReference type="OrthoDB" id="8964931at2"/>
<dbReference type="EMBL" id="FQXE01000002">
    <property type="protein sequence ID" value="SHH14290.1"/>
    <property type="molecule type" value="Genomic_DNA"/>
</dbReference>
<evidence type="ECO:0000259" key="1">
    <source>
        <dbReference type="PROSITE" id="PS50995"/>
    </source>
</evidence>
<proteinExistence type="predicted"/>
<evidence type="ECO:0000313" key="2">
    <source>
        <dbReference type="EMBL" id="SHH14290.1"/>
    </source>
</evidence>
<accession>A0A1M5QKJ7</accession>
<dbReference type="GO" id="GO:0003677">
    <property type="term" value="F:DNA binding"/>
    <property type="evidence" value="ECO:0007669"/>
    <property type="project" value="UniProtKB-KW"/>
</dbReference>
<organism evidence="2 3">
    <name type="scientific">Pollutimonas bauzanensis</name>
    <dbReference type="NCBI Taxonomy" id="658167"/>
    <lineage>
        <taxon>Bacteria</taxon>
        <taxon>Pseudomonadati</taxon>
        <taxon>Pseudomonadota</taxon>
        <taxon>Betaproteobacteria</taxon>
        <taxon>Burkholderiales</taxon>
        <taxon>Alcaligenaceae</taxon>
        <taxon>Pollutimonas</taxon>
    </lineage>
</organism>
<feature type="domain" description="HTH marR-type" evidence="1">
    <location>
        <begin position="19"/>
        <end position="151"/>
    </location>
</feature>
<dbReference type="InterPro" id="IPR000835">
    <property type="entry name" value="HTH_MarR-typ"/>
</dbReference>
<protein>
    <submittedName>
        <fullName evidence="2">DNA-binding transcriptional regulator, MarR family</fullName>
    </submittedName>
</protein>
<dbReference type="GO" id="GO:0003700">
    <property type="term" value="F:DNA-binding transcription factor activity"/>
    <property type="evidence" value="ECO:0007669"/>
    <property type="project" value="InterPro"/>
</dbReference>
<dbReference type="RefSeq" id="WP_073101939.1">
    <property type="nucleotide sequence ID" value="NZ_FQXE01000002.1"/>
</dbReference>
<evidence type="ECO:0000313" key="3">
    <source>
        <dbReference type="Proteomes" id="UP000184226"/>
    </source>
</evidence>
<gene>
    <name evidence="2" type="ORF">SAMN04488135_102300</name>
</gene>